<comment type="caution">
    <text evidence="2">The sequence shown here is derived from an EMBL/GenBank/DDBJ whole genome shotgun (WGS) entry which is preliminary data.</text>
</comment>
<organism evidence="2 3">
    <name type="scientific">Pseudarthrobacter phenanthrenivorans</name>
    <name type="common">Arthrobacter phenanthrenivorans</name>
    <dbReference type="NCBI Taxonomy" id="361575"/>
    <lineage>
        <taxon>Bacteria</taxon>
        <taxon>Bacillati</taxon>
        <taxon>Actinomycetota</taxon>
        <taxon>Actinomycetes</taxon>
        <taxon>Micrococcales</taxon>
        <taxon>Micrococcaceae</taxon>
        <taxon>Pseudarthrobacter</taxon>
    </lineage>
</organism>
<name>A0A0B4CZL0_PSEPS</name>
<protein>
    <recommendedName>
        <fullName evidence="1">PucR C-terminal helix-turn-helix domain-containing protein</fullName>
    </recommendedName>
</protein>
<dbReference type="OrthoDB" id="3190266at2"/>
<accession>A0A0B4CZL0</accession>
<dbReference type="Proteomes" id="UP000031196">
    <property type="component" value="Unassembled WGS sequence"/>
</dbReference>
<evidence type="ECO:0000259" key="1">
    <source>
        <dbReference type="Pfam" id="PF13556"/>
    </source>
</evidence>
<feature type="domain" description="PucR C-terminal helix-turn-helix" evidence="1">
    <location>
        <begin position="437"/>
        <end position="490"/>
    </location>
</feature>
<dbReference type="RefSeq" id="WP_043452571.1">
    <property type="nucleotide sequence ID" value="NZ_JWTB01000020.1"/>
</dbReference>
<evidence type="ECO:0000313" key="3">
    <source>
        <dbReference type="Proteomes" id="UP000031196"/>
    </source>
</evidence>
<dbReference type="EMBL" id="JWTB01000020">
    <property type="protein sequence ID" value="KIC66609.1"/>
    <property type="molecule type" value="Genomic_DNA"/>
</dbReference>
<dbReference type="InterPro" id="IPR051448">
    <property type="entry name" value="CdaR-like_regulators"/>
</dbReference>
<dbReference type="InterPro" id="IPR025736">
    <property type="entry name" value="PucR_C-HTH_dom"/>
</dbReference>
<reference evidence="2 3" key="1">
    <citation type="submission" date="2014-12" db="EMBL/GenBank/DDBJ databases">
        <title>Genome sequencing of Arthrobacter phenanthrenivorans SWC37.</title>
        <authorList>
            <person name="Tan P.W."/>
            <person name="Chan K.-G."/>
        </authorList>
    </citation>
    <scope>NUCLEOTIDE SEQUENCE [LARGE SCALE GENOMIC DNA]</scope>
    <source>
        <strain evidence="2 3">SWC37</strain>
    </source>
</reference>
<dbReference type="PANTHER" id="PTHR33744">
    <property type="entry name" value="CARBOHYDRATE DIACID REGULATOR"/>
    <property type="match status" value="1"/>
</dbReference>
<dbReference type="Pfam" id="PF13556">
    <property type="entry name" value="HTH_30"/>
    <property type="match status" value="1"/>
</dbReference>
<gene>
    <name evidence="2" type="ORF">RM50_11165</name>
</gene>
<dbReference type="PANTHER" id="PTHR33744:SF1">
    <property type="entry name" value="DNA-BINDING TRANSCRIPTIONAL ACTIVATOR ADER"/>
    <property type="match status" value="1"/>
</dbReference>
<proteinExistence type="predicted"/>
<dbReference type="InterPro" id="IPR042070">
    <property type="entry name" value="PucR_C-HTH_sf"/>
</dbReference>
<dbReference type="Gene3D" id="1.10.10.2840">
    <property type="entry name" value="PucR C-terminal helix-turn-helix domain"/>
    <property type="match status" value="1"/>
</dbReference>
<sequence length="518" mass="53764">MARSRKDTDTRLDVAGLLAHGSLRGTTPLYLTPASALIESVVLVSQLEAIQRVRPNTVVVLSAEMGSGGWLVSAALRHAWERRASAVVVAGSTYSSAVIGLAERLGITLLAAEGNPAGVALALAAEIGAALSVVDAELARFARAVAKDTTLSDVLKTISGELDGVGVSLEYDGIVLASAGIAPRDPAEVIKVDVGTANAAAPSALTARVPASGVLNLRLVRSILEVAAPSVKAAWLMGNSRGAARAVPTAALAGLDQGPGSSGTVFEEDHRHLLSQLGWRRHERYTAVWFCRSGGMHAPGNDLTAVLRLLWRKVAARSPLAEVDGGWLALVPAAHEAVVAQLELRLKARLQPALAELGLVAGLSRWAEEAPPLPSTIQEARLAAVSALSAGQGTVLGFAGLGVAAATTFVDRDAVALVAELTLPRLMASPDRDAIVAAVAAFLAHRGSVSVAAAALDVHRNTLQARLTRARELGVPLDNPSELLSVHLILGVLQATAQGKQTFKDPHLTRKDSNEFPV</sequence>
<dbReference type="AlphaFoldDB" id="A0A0B4CZL0"/>
<evidence type="ECO:0000313" key="2">
    <source>
        <dbReference type="EMBL" id="KIC66609.1"/>
    </source>
</evidence>